<dbReference type="InterPro" id="IPR008630">
    <property type="entry name" value="Glyco_trans_34"/>
</dbReference>
<evidence type="ECO:0000256" key="1">
    <source>
        <dbReference type="ARBA" id="ARBA00005664"/>
    </source>
</evidence>
<sequence>MGWTLKPFLSFRSLIIFGILAVLLVTTSQLRYEQTFAANRTGGDDDFAHAIRTIFSRTLHDLTSPFRHPLDGSTYKIVEPALWTKPMGKDICIVDIDTRPMDRSGEVWSEDGSFNWQKSRKLTPGFMNHFLYATIHGYDYRYVRTTEFDDRRAPWTKPPALASLIKNYRFVVSIDADVLFPHLTLPYEWLLNHWNVTKDTIVTMTRDVDFSKKPALDKFGRERDNAGFVTLQDHPLTIQLLQEWAECPDKVKGCEWLKNKWPAEQGAWNDYVRYHYLENVRELPSDEGIGSPKFELKPKGKLVQHYTLNKRQVRGGSQDALAQGFMQSLQAHMVDHKQELVYERLFP</sequence>
<dbReference type="Gene3D" id="3.90.550.10">
    <property type="entry name" value="Spore Coat Polysaccharide Biosynthesis Protein SpsA, Chain A"/>
    <property type="match status" value="1"/>
</dbReference>
<evidence type="ECO:0000313" key="4">
    <source>
        <dbReference type="EMBL" id="KIV86186.1"/>
    </source>
</evidence>
<name>A0A0D1XDW5_9EURO</name>
<organism evidence="4 5">
    <name type="scientific">Exophiala sideris</name>
    <dbReference type="NCBI Taxonomy" id="1016849"/>
    <lineage>
        <taxon>Eukaryota</taxon>
        <taxon>Fungi</taxon>
        <taxon>Dikarya</taxon>
        <taxon>Ascomycota</taxon>
        <taxon>Pezizomycotina</taxon>
        <taxon>Eurotiomycetes</taxon>
        <taxon>Chaetothyriomycetidae</taxon>
        <taxon>Chaetothyriales</taxon>
        <taxon>Herpotrichiellaceae</taxon>
        <taxon>Exophiala</taxon>
    </lineage>
</organism>
<gene>
    <name evidence="4" type="ORF">PV11_01816</name>
</gene>
<evidence type="ECO:0008006" key="6">
    <source>
        <dbReference type="Google" id="ProtNLM"/>
    </source>
</evidence>
<dbReference type="InterPro" id="IPR029044">
    <property type="entry name" value="Nucleotide-diphossugar_trans"/>
</dbReference>
<proteinExistence type="inferred from homology"/>
<dbReference type="OrthoDB" id="3763672at2759"/>
<keyword evidence="3" id="KW-0808">Transferase</keyword>
<dbReference type="PANTHER" id="PTHR31306">
    <property type="entry name" value="ALPHA-1,6-MANNOSYLTRANSFERASE MNN11-RELATED"/>
    <property type="match status" value="1"/>
</dbReference>
<dbReference type="AlphaFoldDB" id="A0A0D1XDW5"/>
<dbReference type="HOGENOM" id="CLU_039661_0_0_1"/>
<evidence type="ECO:0000256" key="3">
    <source>
        <dbReference type="ARBA" id="ARBA00022679"/>
    </source>
</evidence>
<reference evidence="4 5" key="1">
    <citation type="submission" date="2015-01" db="EMBL/GenBank/DDBJ databases">
        <title>The Genome Sequence of Exophiala sideris CBS121828.</title>
        <authorList>
            <consortium name="The Broad Institute Genomics Platform"/>
            <person name="Cuomo C."/>
            <person name="de Hoog S."/>
            <person name="Gorbushina A."/>
            <person name="Stielow B."/>
            <person name="Teixiera M."/>
            <person name="Abouelleil A."/>
            <person name="Chapman S.B."/>
            <person name="Priest M."/>
            <person name="Young S.K."/>
            <person name="Wortman J."/>
            <person name="Nusbaum C."/>
            <person name="Birren B."/>
        </authorList>
    </citation>
    <scope>NUCLEOTIDE SEQUENCE [LARGE SCALE GENOMIC DNA]</scope>
    <source>
        <strain evidence="4 5">CBS 121828</strain>
    </source>
</reference>
<dbReference type="EMBL" id="KN846951">
    <property type="protein sequence ID" value="KIV86186.1"/>
    <property type="molecule type" value="Genomic_DNA"/>
</dbReference>
<dbReference type="GO" id="GO:0000139">
    <property type="term" value="C:Golgi membrane"/>
    <property type="evidence" value="ECO:0007669"/>
    <property type="project" value="TreeGrafter"/>
</dbReference>
<dbReference type="PANTHER" id="PTHR31306:SF3">
    <property type="entry name" value="NUCLEOTIDE-DIPHOSPHO-SUGAR TRANSFERASE DOMAIN-CONTAINING PROTEIN"/>
    <property type="match status" value="1"/>
</dbReference>
<dbReference type="GO" id="GO:0006487">
    <property type="term" value="P:protein N-linked glycosylation"/>
    <property type="evidence" value="ECO:0007669"/>
    <property type="project" value="TreeGrafter"/>
</dbReference>
<comment type="similarity">
    <text evidence="1">Belongs to the glycosyltransferase 34 family.</text>
</comment>
<keyword evidence="2" id="KW-0328">Glycosyltransferase</keyword>
<protein>
    <recommendedName>
        <fullName evidence="6">Nucleotide-diphospho-sugar transferase domain-containing protein</fullName>
    </recommendedName>
</protein>
<accession>A0A0D1XDW5</accession>
<dbReference type="GO" id="GO:0016757">
    <property type="term" value="F:glycosyltransferase activity"/>
    <property type="evidence" value="ECO:0007669"/>
    <property type="project" value="UniProtKB-KW"/>
</dbReference>
<evidence type="ECO:0000256" key="2">
    <source>
        <dbReference type="ARBA" id="ARBA00022676"/>
    </source>
</evidence>
<evidence type="ECO:0000313" key="5">
    <source>
        <dbReference type="Proteomes" id="UP000053599"/>
    </source>
</evidence>
<dbReference type="STRING" id="1016849.A0A0D1XDW5"/>
<dbReference type="Proteomes" id="UP000053599">
    <property type="component" value="Unassembled WGS sequence"/>
</dbReference>